<organism evidence="1 2">
    <name type="scientific">Rhodofomes roseus</name>
    <dbReference type="NCBI Taxonomy" id="34475"/>
    <lineage>
        <taxon>Eukaryota</taxon>
        <taxon>Fungi</taxon>
        <taxon>Dikarya</taxon>
        <taxon>Basidiomycota</taxon>
        <taxon>Agaricomycotina</taxon>
        <taxon>Agaricomycetes</taxon>
        <taxon>Polyporales</taxon>
        <taxon>Rhodofomes</taxon>
    </lineage>
</organism>
<gene>
    <name evidence="1" type="ORF">C8Q71DRAFT_572756</name>
</gene>
<dbReference type="Proteomes" id="UP000814176">
    <property type="component" value="Unassembled WGS sequence"/>
</dbReference>
<proteinExistence type="predicted"/>
<evidence type="ECO:0000313" key="2">
    <source>
        <dbReference type="Proteomes" id="UP000814176"/>
    </source>
</evidence>
<reference evidence="1 2" key="1">
    <citation type="journal article" date="2021" name="Environ. Microbiol.">
        <title>Gene family expansions and transcriptome signatures uncover fungal adaptations to wood decay.</title>
        <authorList>
            <person name="Hage H."/>
            <person name="Miyauchi S."/>
            <person name="Viragh M."/>
            <person name="Drula E."/>
            <person name="Min B."/>
            <person name="Chaduli D."/>
            <person name="Navarro D."/>
            <person name="Favel A."/>
            <person name="Norest M."/>
            <person name="Lesage-Meessen L."/>
            <person name="Balint B."/>
            <person name="Merenyi Z."/>
            <person name="de Eugenio L."/>
            <person name="Morin E."/>
            <person name="Martinez A.T."/>
            <person name="Baldrian P."/>
            <person name="Stursova M."/>
            <person name="Martinez M.J."/>
            <person name="Novotny C."/>
            <person name="Magnuson J.K."/>
            <person name="Spatafora J.W."/>
            <person name="Maurice S."/>
            <person name="Pangilinan J."/>
            <person name="Andreopoulos W."/>
            <person name="LaButti K."/>
            <person name="Hundley H."/>
            <person name="Na H."/>
            <person name="Kuo A."/>
            <person name="Barry K."/>
            <person name="Lipzen A."/>
            <person name="Henrissat B."/>
            <person name="Riley R."/>
            <person name="Ahrendt S."/>
            <person name="Nagy L.G."/>
            <person name="Grigoriev I.V."/>
            <person name="Martin F."/>
            <person name="Rosso M.N."/>
        </authorList>
    </citation>
    <scope>NUCLEOTIDE SEQUENCE [LARGE SCALE GENOMIC DNA]</scope>
    <source>
        <strain evidence="1 2">CIRM-BRFM 1785</strain>
    </source>
</reference>
<keyword evidence="2" id="KW-1185">Reference proteome</keyword>
<name>A0ABQ8KK97_9APHY</name>
<accession>A0ABQ8KK97</accession>
<dbReference type="GeneID" id="72000181"/>
<comment type="caution">
    <text evidence="1">The sequence shown here is derived from an EMBL/GenBank/DDBJ whole genome shotgun (WGS) entry which is preliminary data.</text>
</comment>
<protein>
    <submittedName>
        <fullName evidence="1">Uncharacterized protein</fullName>
    </submittedName>
</protein>
<dbReference type="RefSeq" id="XP_047780050.1">
    <property type="nucleotide sequence ID" value="XM_047919449.1"/>
</dbReference>
<sequence length="299" mass="32001">MLQQTSAISYPSHPQFKSIPGSVRYVQVSGRHALVYRQVWTLDNGFRRGVLELVEGLPALILVDASGASKRSPSTSGFSLRRFCSRVFFAGGDGLSGAGTSGSERLLGYLDVRVDRRWASGFCCDRSGTGRNRLCGKSATAKYIGAEVGSRHYRVATTSIRTTHLGRAARFAAFGDGELCVSGRPSSEQGALASTLTSGVASGVPEGGALPEEIPAKTESTSFGALQCADNRQPWPYLPHMAGQLPSSRGYVLSHLRGRCVASGSCYRGWRVFRLLLLSRRIAGPSARKCVLPGPQWSA</sequence>
<evidence type="ECO:0000313" key="1">
    <source>
        <dbReference type="EMBL" id="KAH9838012.1"/>
    </source>
</evidence>
<dbReference type="EMBL" id="JADCUA010000008">
    <property type="protein sequence ID" value="KAH9838012.1"/>
    <property type="molecule type" value="Genomic_DNA"/>
</dbReference>